<accession>A0A5Q0GXE4</accession>
<evidence type="ECO:0000256" key="1">
    <source>
        <dbReference type="SAM" id="MobiDB-lite"/>
    </source>
</evidence>
<evidence type="ECO:0000313" key="3">
    <source>
        <dbReference type="Proteomes" id="UP000325787"/>
    </source>
</evidence>
<gene>
    <name evidence="2" type="ORF">EKG83_11425</name>
</gene>
<dbReference type="Proteomes" id="UP000325787">
    <property type="component" value="Chromosome"/>
</dbReference>
<dbReference type="KEGG" id="ssyi:EKG83_11425"/>
<keyword evidence="3" id="KW-1185">Reference proteome</keyword>
<name>A0A5Q0GXE4_SACSY</name>
<dbReference type="EMBL" id="CP034550">
    <property type="protein sequence ID" value="QFZ18012.1"/>
    <property type="molecule type" value="Genomic_DNA"/>
</dbReference>
<organism evidence="2 3">
    <name type="scientific">Saccharothrix syringae</name>
    <name type="common">Nocardiopsis syringae</name>
    <dbReference type="NCBI Taxonomy" id="103733"/>
    <lineage>
        <taxon>Bacteria</taxon>
        <taxon>Bacillati</taxon>
        <taxon>Actinomycetota</taxon>
        <taxon>Actinomycetes</taxon>
        <taxon>Pseudonocardiales</taxon>
        <taxon>Pseudonocardiaceae</taxon>
        <taxon>Saccharothrix</taxon>
    </lineage>
</organism>
<sequence>MKPGDRSPARTPRASTSREAHARVTQLAERIRDFMAAGAADTAYSAADAQSMVTIWNTCAWTLQLVDDTKPWRPRQFITANDCDKGFTR</sequence>
<dbReference type="RefSeq" id="WP_033427105.1">
    <property type="nucleotide sequence ID" value="NZ_CP034550.1"/>
</dbReference>
<reference evidence="3" key="1">
    <citation type="journal article" date="2021" name="Curr. Microbiol.">
        <title>Complete genome of nocamycin-producing strain Saccharothrix syringae NRRL B-16468 reveals the biosynthetic potential for secondary metabolites.</title>
        <authorList>
            <person name="Mo X."/>
            <person name="Yang S."/>
        </authorList>
    </citation>
    <scope>NUCLEOTIDE SEQUENCE [LARGE SCALE GENOMIC DNA]</scope>
    <source>
        <strain evidence="3">ATCC 51364 / DSM 43886 / JCM 6844 / KCTC 9398 / NBRC 14523 / NRRL B-16468 / INA 2240</strain>
    </source>
</reference>
<evidence type="ECO:0000313" key="2">
    <source>
        <dbReference type="EMBL" id="QFZ18012.1"/>
    </source>
</evidence>
<feature type="region of interest" description="Disordered" evidence="1">
    <location>
        <begin position="1"/>
        <end position="22"/>
    </location>
</feature>
<dbReference type="OrthoDB" id="10013984at2"/>
<proteinExistence type="predicted"/>
<protein>
    <submittedName>
        <fullName evidence="2">Uncharacterized protein</fullName>
    </submittedName>
</protein>
<dbReference type="AlphaFoldDB" id="A0A5Q0GXE4"/>